<dbReference type="Pfam" id="PF05016">
    <property type="entry name" value="ParE_toxin"/>
    <property type="match status" value="1"/>
</dbReference>
<evidence type="ECO:0000313" key="3">
    <source>
        <dbReference type="EMBL" id="MCS0810532.1"/>
    </source>
</evidence>
<sequence>MNYELEFHEDALKEWNKLDASVKEQFKKHLARRLAAPHVPSARLRGPGMANTYKIKLRELGYRLVYEVNEQSVTVVLLSVGKRERNSAYRMAELRIAKKR</sequence>
<protein>
    <submittedName>
        <fullName evidence="3">Type II toxin-antitoxin system RelE/ParE family toxin</fullName>
    </submittedName>
</protein>
<dbReference type="SUPFAM" id="SSF143011">
    <property type="entry name" value="RelE-like"/>
    <property type="match status" value="1"/>
</dbReference>
<accession>A0ABT2DGZ4</accession>
<dbReference type="InterPro" id="IPR007712">
    <property type="entry name" value="RelE/ParE_toxin"/>
</dbReference>
<reference evidence="3 4" key="1">
    <citation type="submission" date="2022-08" db="EMBL/GenBank/DDBJ databases">
        <title>Reclassification of Massilia species as members of the genera Telluria, Duganella, Pseudoduganella, Mokoshia gen. nov. and Zemynaea gen. nov. using orthogonal and non-orthogonal genome-based approaches.</title>
        <authorList>
            <person name="Bowman J.P."/>
        </authorList>
    </citation>
    <scope>NUCLEOTIDE SEQUENCE [LARGE SCALE GENOMIC DNA]</scope>
    <source>
        <strain evidence="3 4">JCM 31605</strain>
    </source>
</reference>
<name>A0ABT2DGZ4_9BURK</name>
<gene>
    <name evidence="3" type="ORF">NX774_21640</name>
</gene>
<comment type="caution">
    <text evidence="3">The sequence shown here is derived from an EMBL/GenBank/DDBJ whole genome shotgun (WGS) entry which is preliminary data.</text>
</comment>
<comment type="similarity">
    <text evidence="1">Belongs to the RelE toxin family.</text>
</comment>
<proteinExistence type="inferred from homology"/>
<keyword evidence="4" id="KW-1185">Reference proteome</keyword>
<dbReference type="EMBL" id="JANUHB010000007">
    <property type="protein sequence ID" value="MCS0810532.1"/>
    <property type="molecule type" value="Genomic_DNA"/>
</dbReference>
<dbReference type="InterPro" id="IPR035093">
    <property type="entry name" value="RelE/ParE_toxin_dom_sf"/>
</dbReference>
<keyword evidence="2" id="KW-1277">Toxin-antitoxin system</keyword>
<dbReference type="Proteomes" id="UP001206126">
    <property type="component" value="Unassembled WGS sequence"/>
</dbReference>
<evidence type="ECO:0000256" key="1">
    <source>
        <dbReference type="ARBA" id="ARBA00006226"/>
    </source>
</evidence>
<dbReference type="RefSeq" id="WP_258824363.1">
    <property type="nucleotide sequence ID" value="NZ_JANUHB010000007.1"/>
</dbReference>
<organism evidence="3 4">
    <name type="scientific">Massilia agilis</name>
    <dbReference type="NCBI Taxonomy" id="1811226"/>
    <lineage>
        <taxon>Bacteria</taxon>
        <taxon>Pseudomonadati</taxon>
        <taxon>Pseudomonadota</taxon>
        <taxon>Betaproteobacteria</taxon>
        <taxon>Burkholderiales</taxon>
        <taxon>Oxalobacteraceae</taxon>
        <taxon>Telluria group</taxon>
        <taxon>Massilia</taxon>
    </lineage>
</organism>
<evidence type="ECO:0000256" key="2">
    <source>
        <dbReference type="ARBA" id="ARBA00022649"/>
    </source>
</evidence>
<dbReference type="Gene3D" id="3.30.2310.20">
    <property type="entry name" value="RelE-like"/>
    <property type="match status" value="1"/>
</dbReference>
<dbReference type="PANTHER" id="PTHR35601:SF1">
    <property type="entry name" value="TOXIN RELE"/>
    <property type="match status" value="1"/>
</dbReference>
<dbReference type="PANTHER" id="PTHR35601">
    <property type="entry name" value="TOXIN RELE"/>
    <property type="match status" value="1"/>
</dbReference>
<dbReference type="NCBIfam" id="TIGR02385">
    <property type="entry name" value="RelE_StbE"/>
    <property type="match status" value="1"/>
</dbReference>
<evidence type="ECO:0000313" key="4">
    <source>
        <dbReference type="Proteomes" id="UP001206126"/>
    </source>
</evidence>